<dbReference type="PATRIC" id="fig|1392.242.peg.1091"/>
<name>A0A0J1HUS0_BACAN</name>
<sequence length="137" mass="16149">MSIAVKYQNRIKQDLEQNERIIDVVAGRTAPTTWVMKLLPEISWLTKENMPMLWAITNQRLLVYKQQINSEIQLSIGIHRSDIVECKEANGVLNGAIQITLKDNQSFKFVFKKERVQNILTEINMYKRYRHLYVTRP</sequence>
<dbReference type="InterPro" id="IPR039519">
    <property type="entry name" value="YokE-like_PH"/>
</dbReference>
<feature type="domain" description="YokE-like PH" evidence="1">
    <location>
        <begin position="15"/>
        <end position="123"/>
    </location>
</feature>
<dbReference type="Pfam" id="PF14470">
    <property type="entry name" value="bPH_3"/>
    <property type="match status" value="1"/>
</dbReference>
<proteinExistence type="predicted"/>
<gene>
    <name evidence="2" type="ORF">ABW01_16150</name>
</gene>
<dbReference type="EMBL" id="LDPG01000011">
    <property type="protein sequence ID" value="KLV17433.1"/>
    <property type="molecule type" value="Genomic_DNA"/>
</dbReference>
<organism evidence="2 3">
    <name type="scientific">Bacillus anthracis</name>
    <name type="common">anthrax bacterium</name>
    <dbReference type="NCBI Taxonomy" id="1392"/>
    <lineage>
        <taxon>Bacteria</taxon>
        <taxon>Bacillati</taxon>
        <taxon>Bacillota</taxon>
        <taxon>Bacilli</taxon>
        <taxon>Bacillales</taxon>
        <taxon>Bacillaceae</taxon>
        <taxon>Bacillus</taxon>
        <taxon>Bacillus cereus group</taxon>
    </lineage>
</organism>
<evidence type="ECO:0000313" key="3">
    <source>
        <dbReference type="Proteomes" id="UP000035904"/>
    </source>
</evidence>
<evidence type="ECO:0000259" key="1">
    <source>
        <dbReference type="Pfam" id="PF14470"/>
    </source>
</evidence>
<accession>A0A0J1HUS0</accession>
<reference evidence="2 3" key="1">
    <citation type="submission" date="2015-05" db="EMBL/GenBank/DDBJ databases">
        <title>Whole genome sequence and identification of bacterial endophytes from Costus igneus.</title>
        <authorList>
            <person name="Lee Y.P."/>
            <person name="Gan H.M."/>
            <person name="Eng W."/>
            <person name="Wheatley M.S."/>
            <person name="Caraballo A."/>
            <person name="Polter S."/>
            <person name="Savka M.A."/>
            <person name="Hudson A.O."/>
        </authorList>
    </citation>
    <scope>NUCLEOTIDE SEQUENCE [LARGE SCALE GENOMIC DNA]</scope>
    <source>
        <strain evidence="2 3">RIT375</strain>
    </source>
</reference>
<evidence type="ECO:0000313" key="2">
    <source>
        <dbReference type="EMBL" id="KLV17433.1"/>
    </source>
</evidence>
<dbReference type="Proteomes" id="UP000035904">
    <property type="component" value="Unassembled WGS sequence"/>
</dbReference>
<dbReference type="RefSeq" id="WP_047956805.1">
    <property type="nucleotide sequence ID" value="NZ_LDPG01000011.1"/>
</dbReference>
<protein>
    <recommendedName>
        <fullName evidence="1">YokE-like PH domain-containing protein</fullName>
    </recommendedName>
</protein>
<dbReference type="AlphaFoldDB" id="A0A0J1HUS0"/>
<comment type="caution">
    <text evidence="2">The sequence shown here is derived from an EMBL/GenBank/DDBJ whole genome shotgun (WGS) entry which is preliminary data.</text>
</comment>